<name>A0A6V8L9T1_9ACTN</name>
<evidence type="ECO:0000313" key="3">
    <source>
        <dbReference type="Proteomes" id="UP000482960"/>
    </source>
</evidence>
<evidence type="ECO:0000313" key="2">
    <source>
        <dbReference type="EMBL" id="GFJ90836.1"/>
    </source>
</evidence>
<evidence type="ECO:0000256" key="1">
    <source>
        <dbReference type="SAM" id="MobiDB-lite"/>
    </source>
</evidence>
<organism evidence="2 3">
    <name type="scientific">Phytohabitans rumicis</name>
    <dbReference type="NCBI Taxonomy" id="1076125"/>
    <lineage>
        <taxon>Bacteria</taxon>
        <taxon>Bacillati</taxon>
        <taxon>Actinomycetota</taxon>
        <taxon>Actinomycetes</taxon>
        <taxon>Micromonosporales</taxon>
        <taxon>Micromonosporaceae</taxon>
    </lineage>
</organism>
<protein>
    <submittedName>
        <fullName evidence="2">Uncharacterized protein</fullName>
    </submittedName>
</protein>
<dbReference type="AlphaFoldDB" id="A0A6V8L9T1"/>
<keyword evidence="3" id="KW-1185">Reference proteome</keyword>
<sequence length="145" mass="15006">MGQGGILYPDVSDITGPKIPVRPTQVERPTPACGDHEVSVRASALPNANLMITAAIGLPPEWSGNGATIGGAPCAVPGSPNYRPWGRPTHTPTPNRGALLTPAPPLADHANSPPPAAPPRPTAPRRHHPPSIKDFCVDHGQTAVL</sequence>
<reference evidence="2 3" key="1">
    <citation type="submission" date="2020-03" db="EMBL/GenBank/DDBJ databases">
        <title>Whole genome shotgun sequence of Phytohabitans rumicis NBRC 108638.</title>
        <authorList>
            <person name="Komaki H."/>
            <person name="Tamura T."/>
        </authorList>
    </citation>
    <scope>NUCLEOTIDE SEQUENCE [LARGE SCALE GENOMIC DNA]</scope>
    <source>
        <strain evidence="2 3">NBRC 108638</strain>
    </source>
</reference>
<dbReference type="EMBL" id="BLPG01000001">
    <property type="protein sequence ID" value="GFJ90836.1"/>
    <property type="molecule type" value="Genomic_DNA"/>
</dbReference>
<reference evidence="2 3" key="2">
    <citation type="submission" date="2020-03" db="EMBL/GenBank/DDBJ databases">
        <authorList>
            <person name="Ichikawa N."/>
            <person name="Kimura A."/>
            <person name="Kitahashi Y."/>
            <person name="Uohara A."/>
        </authorList>
    </citation>
    <scope>NUCLEOTIDE SEQUENCE [LARGE SCALE GENOMIC DNA]</scope>
    <source>
        <strain evidence="2 3">NBRC 108638</strain>
    </source>
</reference>
<feature type="region of interest" description="Disordered" evidence="1">
    <location>
        <begin position="80"/>
        <end position="145"/>
    </location>
</feature>
<gene>
    <name evidence="2" type="ORF">Prum_044780</name>
</gene>
<comment type="caution">
    <text evidence="2">The sequence shown here is derived from an EMBL/GenBank/DDBJ whole genome shotgun (WGS) entry which is preliminary data.</text>
</comment>
<feature type="compositionally biased region" description="Pro residues" evidence="1">
    <location>
        <begin position="112"/>
        <end position="122"/>
    </location>
</feature>
<dbReference type="Proteomes" id="UP000482960">
    <property type="component" value="Unassembled WGS sequence"/>
</dbReference>
<accession>A0A6V8L9T1</accession>
<feature type="region of interest" description="Disordered" evidence="1">
    <location>
        <begin position="1"/>
        <end position="33"/>
    </location>
</feature>
<proteinExistence type="predicted"/>